<protein>
    <submittedName>
        <fullName evidence="1">Uncharacterized protein</fullName>
    </submittedName>
</protein>
<gene>
    <name evidence="1" type="ORF">IC617_01570</name>
</gene>
<reference evidence="1" key="1">
    <citation type="submission" date="2020-09" db="EMBL/GenBank/DDBJ databases">
        <title>A novel bacterium of genus Neiella, isolated from South China Sea.</title>
        <authorList>
            <person name="Huang H."/>
            <person name="Mo K."/>
            <person name="Hu Y."/>
        </authorList>
    </citation>
    <scope>NUCLEOTIDE SEQUENCE</scope>
    <source>
        <strain evidence="1">HB171785</strain>
    </source>
</reference>
<dbReference type="EMBL" id="JACXAF010000001">
    <property type="protein sequence ID" value="MBD1388107.1"/>
    <property type="molecule type" value="Genomic_DNA"/>
</dbReference>
<accession>A0A8J6QGS3</accession>
<dbReference type="Proteomes" id="UP000638014">
    <property type="component" value="Unassembled WGS sequence"/>
</dbReference>
<keyword evidence="2" id="KW-1185">Reference proteome</keyword>
<sequence length="64" mass="6881">MSSWVATLEQLGANASNQNAETLAAMKEQFMATCQNLVKPMNMIILAPDEDGTGETGISQTETF</sequence>
<name>A0A8J6QGS3_9GAMM</name>
<proteinExistence type="predicted"/>
<organism evidence="1 2">
    <name type="scientific">Neiella litorisoli</name>
    <dbReference type="NCBI Taxonomy" id="2771431"/>
    <lineage>
        <taxon>Bacteria</taxon>
        <taxon>Pseudomonadati</taxon>
        <taxon>Pseudomonadota</taxon>
        <taxon>Gammaproteobacteria</taxon>
        <taxon>Alteromonadales</taxon>
        <taxon>Echinimonadaceae</taxon>
        <taxon>Neiella</taxon>
    </lineage>
</organism>
<dbReference type="AlphaFoldDB" id="A0A8J6QGS3"/>
<evidence type="ECO:0000313" key="1">
    <source>
        <dbReference type="EMBL" id="MBD1388107.1"/>
    </source>
</evidence>
<comment type="caution">
    <text evidence="1">The sequence shown here is derived from an EMBL/GenBank/DDBJ whole genome shotgun (WGS) entry which is preliminary data.</text>
</comment>
<evidence type="ECO:0000313" key="2">
    <source>
        <dbReference type="Proteomes" id="UP000638014"/>
    </source>
</evidence>
<dbReference type="RefSeq" id="WP_191143221.1">
    <property type="nucleotide sequence ID" value="NZ_JACXAF010000001.1"/>
</dbReference>